<dbReference type="Proteomes" id="UP000198885">
    <property type="component" value="Unassembled WGS sequence"/>
</dbReference>
<name>A0A1H9X904_9RHOB</name>
<dbReference type="PANTHER" id="PTHR43537:SF51">
    <property type="entry name" value="HTH-TYPE TRANSCRIPTIONAL REGULATOR LGOR-RELATED"/>
    <property type="match status" value="1"/>
</dbReference>
<keyword evidence="1" id="KW-0805">Transcription regulation</keyword>
<dbReference type="PANTHER" id="PTHR43537">
    <property type="entry name" value="TRANSCRIPTIONAL REGULATOR, GNTR FAMILY"/>
    <property type="match status" value="1"/>
</dbReference>
<dbReference type="PRINTS" id="PR00035">
    <property type="entry name" value="HTHGNTR"/>
</dbReference>
<dbReference type="InterPro" id="IPR036390">
    <property type="entry name" value="WH_DNA-bd_sf"/>
</dbReference>
<dbReference type="AlphaFoldDB" id="A0A1H9X904"/>
<dbReference type="Pfam" id="PF00392">
    <property type="entry name" value="GntR"/>
    <property type="match status" value="1"/>
</dbReference>
<gene>
    <name evidence="5" type="ORF">SAMN04490244_1217</name>
</gene>
<keyword evidence="2" id="KW-0238">DNA-binding</keyword>
<dbReference type="SUPFAM" id="SSF48008">
    <property type="entry name" value="GntR ligand-binding domain-like"/>
    <property type="match status" value="1"/>
</dbReference>
<dbReference type="GO" id="GO:0003700">
    <property type="term" value="F:DNA-binding transcription factor activity"/>
    <property type="evidence" value="ECO:0007669"/>
    <property type="project" value="InterPro"/>
</dbReference>
<dbReference type="SMART" id="SM00345">
    <property type="entry name" value="HTH_GNTR"/>
    <property type="match status" value="1"/>
</dbReference>
<dbReference type="EMBL" id="FOGU01000021">
    <property type="protein sequence ID" value="SES42604.1"/>
    <property type="molecule type" value="Genomic_DNA"/>
</dbReference>
<sequence>MLQDLTSHAHSILSGMLDAPEWASGGKLPPETELARQVGVSRPVLRKAIALLREEGRIVSRRGSGNFVQPRVVVGTPSVEFRALSIRTVHDMKNCMRFRQIVEMAAAEDAARIGDSAAIDDIARANAALAAYEGTSVFDADFNFHLAIARASKNSYYEVALETLRSQIALGLEFGRKLRGVPMNEVSQRVVDEHEDIIAALRSGDLRRVHVATERHLAQGIQRLFGEEA</sequence>
<dbReference type="InterPro" id="IPR000524">
    <property type="entry name" value="Tscrpt_reg_HTH_GntR"/>
</dbReference>
<dbReference type="Gene3D" id="1.20.120.530">
    <property type="entry name" value="GntR ligand-binding domain-like"/>
    <property type="match status" value="1"/>
</dbReference>
<dbReference type="InterPro" id="IPR036388">
    <property type="entry name" value="WH-like_DNA-bd_sf"/>
</dbReference>
<keyword evidence="6" id="KW-1185">Reference proteome</keyword>
<dbReference type="CDD" id="cd07377">
    <property type="entry name" value="WHTH_GntR"/>
    <property type="match status" value="1"/>
</dbReference>
<dbReference type="InterPro" id="IPR008920">
    <property type="entry name" value="TF_FadR/GntR_C"/>
</dbReference>
<dbReference type="STRING" id="641238.SAMN04490244_1217"/>
<dbReference type="OrthoDB" id="9028214at2"/>
<evidence type="ECO:0000313" key="5">
    <source>
        <dbReference type="EMBL" id="SES42604.1"/>
    </source>
</evidence>
<dbReference type="GO" id="GO:0003677">
    <property type="term" value="F:DNA binding"/>
    <property type="evidence" value="ECO:0007669"/>
    <property type="project" value="UniProtKB-KW"/>
</dbReference>
<keyword evidence="3" id="KW-0804">Transcription</keyword>
<protein>
    <submittedName>
        <fullName evidence="5">Transcriptional regulator, GntR family</fullName>
    </submittedName>
</protein>
<dbReference type="RefSeq" id="WP_092696400.1">
    <property type="nucleotide sequence ID" value="NZ_CBDDGO010000004.1"/>
</dbReference>
<organism evidence="5 6">
    <name type="scientific">Tranquillimonas rosea</name>
    <dbReference type="NCBI Taxonomy" id="641238"/>
    <lineage>
        <taxon>Bacteria</taxon>
        <taxon>Pseudomonadati</taxon>
        <taxon>Pseudomonadota</taxon>
        <taxon>Alphaproteobacteria</taxon>
        <taxon>Rhodobacterales</taxon>
        <taxon>Roseobacteraceae</taxon>
        <taxon>Tranquillimonas</taxon>
    </lineage>
</organism>
<accession>A0A1H9X904</accession>
<evidence type="ECO:0000256" key="3">
    <source>
        <dbReference type="ARBA" id="ARBA00023163"/>
    </source>
</evidence>
<evidence type="ECO:0000256" key="2">
    <source>
        <dbReference type="ARBA" id="ARBA00023125"/>
    </source>
</evidence>
<evidence type="ECO:0000256" key="1">
    <source>
        <dbReference type="ARBA" id="ARBA00023015"/>
    </source>
</evidence>
<dbReference type="Pfam" id="PF07729">
    <property type="entry name" value="FCD"/>
    <property type="match status" value="1"/>
</dbReference>
<reference evidence="5 6" key="1">
    <citation type="submission" date="2016-10" db="EMBL/GenBank/DDBJ databases">
        <authorList>
            <person name="de Groot N.N."/>
        </authorList>
    </citation>
    <scope>NUCLEOTIDE SEQUENCE [LARGE SCALE GENOMIC DNA]</scope>
    <source>
        <strain evidence="5 6">DSM 23042</strain>
    </source>
</reference>
<dbReference type="SUPFAM" id="SSF46785">
    <property type="entry name" value="Winged helix' DNA-binding domain"/>
    <property type="match status" value="1"/>
</dbReference>
<proteinExistence type="predicted"/>
<dbReference type="Gene3D" id="1.10.10.10">
    <property type="entry name" value="Winged helix-like DNA-binding domain superfamily/Winged helix DNA-binding domain"/>
    <property type="match status" value="1"/>
</dbReference>
<feature type="domain" description="HTH gntR-type" evidence="4">
    <location>
        <begin position="3"/>
        <end position="71"/>
    </location>
</feature>
<dbReference type="PROSITE" id="PS50949">
    <property type="entry name" value="HTH_GNTR"/>
    <property type="match status" value="1"/>
</dbReference>
<evidence type="ECO:0000259" key="4">
    <source>
        <dbReference type="PROSITE" id="PS50949"/>
    </source>
</evidence>
<dbReference type="SMART" id="SM00895">
    <property type="entry name" value="FCD"/>
    <property type="match status" value="1"/>
</dbReference>
<evidence type="ECO:0000313" key="6">
    <source>
        <dbReference type="Proteomes" id="UP000198885"/>
    </source>
</evidence>
<dbReference type="InterPro" id="IPR011711">
    <property type="entry name" value="GntR_C"/>
</dbReference>